<dbReference type="InterPro" id="IPR036291">
    <property type="entry name" value="NAD(P)-bd_dom_sf"/>
</dbReference>
<dbReference type="Pfam" id="PF00107">
    <property type="entry name" value="ADH_zinc_N"/>
    <property type="match status" value="1"/>
</dbReference>
<comment type="caution">
    <text evidence="4">The sequence shown here is derived from an EMBL/GenBank/DDBJ whole genome shotgun (WGS) entry which is preliminary data.</text>
</comment>
<dbReference type="Pfam" id="PF08240">
    <property type="entry name" value="ADH_N"/>
    <property type="match status" value="1"/>
</dbReference>
<evidence type="ECO:0000313" key="4">
    <source>
        <dbReference type="EMBL" id="RKQ91512.1"/>
    </source>
</evidence>
<dbReference type="SUPFAM" id="SSF51735">
    <property type="entry name" value="NAD(P)-binding Rossmann-fold domains"/>
    <property type="match status" value="1"/>
</dbReference>
<dbReference type="OrthoDB" id="9797931at2"/>
<protein>
    <submittedName>
        <fullName evidence="4">L-iditol 2-dehydrogenase</fullName>
    </submittedName>
</protein>
<dbReference type="EMBL" id="RBIL01000001">
    <property type="protein sequence ID" value="RKQ91512.1"/>
    <property type="molecule type" value="Genomic_DNA"/>
</dbReference>
<dbReference type="InterPro" id="IPR013149">
    <property type="entry name" value="ADH-like_C"/>
</dbReference>
<evidence type="ECO:0000313" key="5">
    <source>
        <dbReference type="Proteomes" id="UP000278962"/>
    </source>
</evidence>
<dbReference type="Gene3D" id="3.40.50.720">
    <property type="entry name" value="NAD(P)-binding Rossmann-like Domain"/>
    <property type="match status" value="1"/>
</dbReference>
<dbReference type="AlphaFoldDB" id="A0A660L901"/>
<dbReference type="RefSeq" id="WP_121249186.1">
    <property type="nucleotide sequence ID" value="NZ_RBIL01000001.1"/>
</dbReference>
<dbReference type="InterPro" id="IPR011032">
    <property type="entry name" value="GroES-like_sf"/>
</dbReference>
<dbReference type="GO" id="GO:0016491">
    <property type="term" value="F:oxidoreductase activity"/>
    <property type="evidence" value="ECO:0007669"/>
    <property type="project" value="UniProtKB-KW"/>
</dbReference>
<dbReference type="InterPro" id="IPR050129">
    <property type="entry name" value="Zn_alcohol_dh"/>
</dbReference>
<sequence>MRAAVYLGEGAVRIEEREVPRPGPGEVLVAMRACGICGSDLMQWYQDPRAPVVLGHEPVGVVLEAAGDELPQPGTRVFIHHHVPCGACEYCRRGHETLCDTFKATRIEPGGFSELILVPALNAALDLLTLPDHVSDEAATLIEPLACCVRGLDRARVDDTTRLLVIGGGQMGLLIAEAALARGAEVTVAEPREDRRALATSLGARGVEPTAEAVGSPTVVMLATGAAAAWALALASADRGGIIQLFAPSGPGERRDFGVDDLFFRELEIQASYSAGPRDTRAALALIADGHISADKLITHRFPLEETEAALAAARSKEGIKVVVTSA</sequence>
<dbReference type="SUPFAM" id="SSF50129">
    <property type="entry name" value="GroES-like"/>
    <property type="match status" value="1"/>
</dbReference>
<evidence type="ECO:0000256" key="1">
    <source>
        <dbReference type="ARBA" id="ARBA00023002"/>
    </source>
</evidence>
<keyword evidence="5" id="KW-1185">Reference proteome</keyword>
<accession>A0A660L901</accession>
<dbReference type="Gene3D" id="3.90.180.10">
    <property type="entry name" value="Medium-chain alcohol dehydrogenases, catalytic domain"/>
    <property type="match status" value="1"/>
</dbReference>
<dbReference type="InterPro" id="IPR013154">
    <property type="entry name" value="ADH-like_N"/>
</dbReference>
<evidence type="ECO:0000259" key="3">
    <source>
        <dbReference type="Pfam" id="PF08240"/>
    </source>
</evidence>
<gene>
    <name evidence="4" type="ORF">C8N24_1334</name>
</gene>
<evidence type="ECO:0000259" key="2">
    <source>
        <dbReference type="Pfam" id="PF00107"/>
    </source>
</evidence>
<dbReference type="PANTHER" id="PTHR43401:SF2">
    <property type="entry name" value="L-THREONINE 3-DEHYDROGENASE"/>
    <property type="match status" value="1"/>
</dbReference>
<name>A0A660L901_9ACTN</name>
<dbReference type="Proteomes" id="UP000278962">
    <property type="component" value="Unassembled WGS sequence"/>
</dbReference>
<keyword evidence="1" id="KW-0560">Oxidoreductase</keyword>
<reference evidence="4 5" key="1">
    <citation type="submission" date="2018-10" db="EMBL/GenBank/DDBJ databases">
        <title>Genomic Encyclopedia of Archaeal and Bacterial Type Strains, Phase II (KMG-II): from individual species to whole genera.</title>
        <authorList>
            <person name="Goeker M."/>
        </authorList>
    </citation>
    <scope>NUCLEOTIDE SEQUENCE [LARGE SCALE GENOMIC DNA]</scope>
    <source>
        <strain evidence="4 5">DSM 14954</strain>
    </source>
</reference>
<feature type="domain" description="Alcohol dehydrogenase-like N-terminal" evidence="3">
    <location>
        <begin position="23"/>
        <end position="122"/>
    </location>
</feature>
<organism evidence="4 5">
    <name type="scientific">Solirubrobacter pauli</name>
    <dbReference type="NCBI Taxonomy" id="166793"/>
    <lineage>
        <taxon>Bacteria</taxon>
        <taxon>Bacillati</taxon>
        <taxon>Actinomycetota</taxon>
        <taxon>Thermoleophilia</taxon>
        <taxon>Solirubrobacterales</taxon>
        <taxon>Solirubrobacteraceae</taxon>
        <taxon>Solirubrobacter</taxon>
    </lineage>
</organism>
<feature type="domain" description="Alcohol dehydrogenase-like C-terminal" evidence="2">
    <location>
        <begin position="172"/>
        <end position="288"/>
    </location>
</feature>
<proteinExistence type="predicted"/>
<dbReference type="PANTHER" id="PTHR43401">
    <property type="entry name" value="L-THREONINE 3-DEHYDROGENASE"/>
    <property type="match status" value="1"/>
</dbReference>